<accession>A0ABT2GSH2</accession>
<sequence>MRDIDDWPTPSTGIWATLGLPAATAPLAAEGIDWICLDAQHGRFDDATTLDTIERLRRAPVSVLVRVLAARPELIGRALDGGADGVIVPLIESPADASASVEATFYPPIGRRSWGPIHDLPLTPDEANGRAFCAVMVETAGALEQVDAIAATPHLGMIFVGPFDLSLALGLDVDAMVDDHSEAGPLQRVVRACRAAGIRSGVFAGTPERASRLRRHGFDAISISTDLAALGDGVRAAVTTSATTATPPRSSR</sequence>
<keyword evidence="3 5" id="KW-0456">Lyase</keyword>
<dbReference type="Proteomes" id="UP001165584">
    <property type="component" value="Unassembled WGS sequence"/>
</dbReference>
<reference evidence="5" key="1">
    <citation type="submission" date="2022-08" db="EMBL/GenBank/DDBJ databases">
        <authorList>
            <person name="Deng Y."/>
            <person name="Han X.-F."/>
            <person name="Zhang Y.-Q."/>
        </authorList>
    </citation>
    <scope>NUCLEOTIDE SEQUENCE</scope>
    <source>
        <strain evidence="5">CPCC 205763</strain>
    </source>
</reference>
<dbReference type="PANTHER" id="PTHR30502:SF0">
    <property type="entry name" value="PHOSPHOENOLPYRUVATE CARBOXYLASE FAMILY PROTEIN"/>
    <property type="match status" value="1"/>
</dbReference>
<gene>
    <name evidence="5" type="ORF">N1027_13600</name>
</gene>
<name>A0ABT2GSH2_9MICO</name>
<dbReference type="SUPFAM" id="SSF51621">
    <property type="entry name" value="Phosphoenolpyruvate/pyruvate domain"/>
    <property type="match status" value="1"/>
</dbReference>
<evidence type="ECO:0000256" key="1">
    <source>
        <dbReference type="ARBA" id="ARBA00005568"/>
    </source>
</evidence>
<dbReference type="InterPro" id="IPR050251">
    <property type="entry name" value="HpcH-HpaI_aldolase"/>
</dbReference>
<evidence type="ECO:0000256" key="2">
    <source>
        <dbReference type="ARBA" id="ARBA00022723"/>
    </source>
</evidence>
<proteinExistence type="inferred from homology"/>
<comment type="caution">
    <text evidence="5">The sequence shown here is derived from an EMBL/GenBank/DDBJ whole genome shotgun (WGS) entry which is preliminary data.</text>
</comment>
<dbReference type="GO" id="GO:0016829">
    <property type="term" value="F:lyase activity"/>
    <property type="evidence" value="ECO:0007669"/>
    <property type="project" value="UniProtKB-KW"/>
</dbReference>
<dbReference type="PANTHER" id="PTHR30502">
    <property type="entry name" value="2-KETO-3-DEOXY-L-RHAMNONATE ALDOLASE"/>
    <property type="match status" value="1"/>
</dbReference>
<evidence type="ECO:0000313" key="6">
    <source>
        <dbReference type="Proteomes" id="UP001165584"/>
    </source>
</evidence>
<keyword evidence="2" id="KW-0479">Metal-binding</keyword>
<protein>
    <submittedName>
        <fullName evidence="5">Aldolase/citrate lyase family protein</fullName>
    </submittedName>
</protein>
<dbReference type="Gene3D" id="3.20.20.60">
    <property type="entry name" value="Phosphoenolpyruvate-binding domains"/>
    <property type="match status" value="1"/>
</dbReference>
<dbReference type="EMBL" id="JANLCM010000002">
    <property type="protein sequence ID" value="MCS5719170.1"/>
    <property type="molecule type" value="Genomic_DNA"/>
</dbReference>
<dbReference type="InterPro" id="IPR005000">
    <property type="entry name" value="Aldolase/citrate-lyase_domain"/>
</dbReference>
<evidence type="ECO:0000259" key="4">
    <source>
        <dbReference type="Pfam" id="PF03328"/>
    </source>
</evidence>
<dbReference type="RefSeq" id="WP_259508674.1">
    <property type="nucleotide sequence ID" value="NZ_JANLCM010000002.1"/>
</dbReference>
<evidence type="ECO:0000313" key="5">
    <source>
        <dbReference type="EMBL" id="MCS5719170.1"/>
    </source>
</evidence>
<dbReference type="InterPro" id="IPR015813">
    <property type="entry name" value="Pyrv/PenolPyrv_kinase-like_dom"/>
</dbReference>
<evidence type="ECO:0000256" key="3">
    <source>
        <dbReference type="ARBA" id="ARBA00023239"/>
    </source>
</evidence>
<organism evidence="5 6">
    <name type="scientific">Herbiconiux aconitum</name>
    <dbReference type="NCBI Taxonomy" id="2970913"/>
    <lineage>
        <taxon>Bacteria</taxon>
        <taxon>Bacillati</taxon>
        <taxon>Actinomycetota</taxon>
        <taxon>Actinomycetes</taxon>
        <taxon>Micrococcales</taxon>
        <taxon>Microbacteriaceae</taxon>
        <taxon>Herbiconiux</taxon>
    </lineage>
</organism>
<comment type="similarity">
    <text evidence="1">Belongs to the HpcH/HpaI aldolase family.</text>
</comment>
<dbReference type="InterPro" id="IPR040442">
    <property type="entry name" value="Pyrv_kinase-like_dom_sf"/>
</dbReference>
<keyword evidence="6" id="KW-1185">Reference proteome</keyword>
<dbReference type="Pfam" id="PF03328">
    <property type="entry name" value="HpcH_HpaI"/>
    <property type="match status" value="1"/>
</dbReference>
<feature type="domain" description="HpcH/HpaI aldolase/citrate lyase" evidence="4">
    <location>
        <begin position="13"/>
        <end position="228"/>
    </location>
</feature>